<dbReference type="Proteomes" id="UP000198518">
    <property type="component" value="Unassembled WGS sequence"/>
</dbReference>
<dbReference type="STRING" id="355548.SAMN04487945_1320"/>
<keyword evidence="2" id="KW-0812">Transmembrane</keyword>
<evidence type="ECO:0000256" key="1">
    <source>
        <dbReference type="SAM" id="MobiDB-lite"/>
    </source>
</evidence>
<keyword evidence="2" id="KW-0472">Membrane</keyword>
<feature type="domain" description="Protein-glutamine gamma-glutamyltransferase-like C-terminal" evidence="3">
    <location>
        <begin position="241"/>
        <end position="308"/>
    </location>
</feature>
<evidence type="ECO:0000256" key="2">
    <source>
        <dbReference type="SAM" id="Phobius"/>
    </source>
</evidence>
<dbReference type="Pfam" id="PF13559">
    <property type="entry name" value="DUF4129"/>
    <property type="match status" value="1"/>
</dbReference>
<keyword evidence="2" id="KW-1133">Transmembrane helix</keyword>
<organism evidence="4 5">
    <name type="scientific">Halobacterium jilantaiense</name>
    <dbReference type="NCBI Taxonomy" id="355548"/>
    <lineage>
        <taxon>Archaea</taxon>
        <taxon>Methanobacteriati</taxon>
        <taxon>Methanobacteriota</taxon>
        <taxon>Stenosarchaea group</taxon>
        <taxon>Halobacteria</taxon>
        <taxon>Halobacteriales</taxon>
        <taxon>Halobacteriaceae</taxon>
        <taxon>Halobacterium</taxon>
    </lineage>
</organism>
<feature type="region of interest" description="Disordered" evidence="1">
    <location>
        <begin position="26"/>
        <end position="66"/>
    </location>
</feature>
<dbReference type="EMBL" id="FOJA01000001">
    <property type="protein sequence ID" value="SEW07966.1"/>
    <property type="molecule type" value="Genomic_DNA"/>
</dbReference>
<feature type="transmembrane region" description="Helical" evidence="2">
    <location>
        <begin position="167"/>
        <end position="189"/>
    </location>
</feature>
<feature type="transmembrane region" description="Helical" evidence="2">
    <location>
        <begin position="80"/>
        <end position="99"/>
    </location>
</feature>
<sequence length="320" mass="33412">MDRNVRVLIVALLCVLAVALAASTLADPQSPSGAGPGVGSDFQPGDADREGDNDNAQPVPEQPEGGDPIRLSAACVPILLSPWVLIGGVAALAGAGWILKRRENAIYAAAVLFPVTLFLAVPYMLLTDCGTSSPLNQRDAALLPELQNNSSGGDFGGNAAGKAVDQLVSPTVLVGLLVVVAVLFAVLAYRASGDDEPDDDPLPEAKTGDPEDRDALAAVGAAAGEAADRIEDAADVDNEVYRAWRDMTDHIDLPDPETSTPREFATAACDAGMDAAHVDALTDVFREVRYGGAEATPDREERAVDALRAIEQRYTEGGER</sequence>
<gene>
    <name evidence="4" type="ORF">SAMN04487945_1320</name>
</gene>
<keyword evidence="5" id="KW-1185">Reference proteome</keyword>
<feature type="transmembrane region" description="Helical" evidence="2">
    <location>
        <begin position="106"/>
        <end position="126"/>
    </location>
</feature>
<evidence type="ECO:0000313" key="4">
    <source>
        <dbReference type="EMBL" id="SEW07966.1"/>
    </source>
</evidence>
<dbReference type="RefSeq" id="WP_245708144.1">
    <property type="nucleotide sequence ID" value="NZ_FOJA01000001.1"/>
</dbReference>
<proteinExistence type="predicted"/>
<evidence type="ECO:0000313" key="5">
    <source>
        <dbReference type="Proteomes" id="UP000198518"/>
    </source>
</evidence>
<evidence type="ECO:0000259" key="3">
    <source>
        <dbReference type="Pfam" id="PF13559"/>
    </source>
</evidence>
<dbReference type="AlphaFoldDB" id="A0A1I0P114"/>
<protein>
    <recommendedName>
        <fullName evidence="3">Protein-glutamine gamma-glutamyltransferase-like C-terminal domain-containing protein</fullName>
    </recommendedName>
</protein>
<accession>A0A1I0P114</accession>
<name>A0A1I0P114_9EURY</name>
<reference evidence="4 5" key="1">
    <citation type="submission" date="2016-10" db="EMBL/GenBank/DDBJ databases">
        <authorList>
            <person name="de Groot N.N."/>
        </authorList>
    </citation>
    <scope>NUCLEOTIDE SEQUENCE [LARGE SCALE GENOMIC DNA]</scope>
    <source>
        <strain evidence="4 5">CGMCC 1.5337</strain>
    </source>
</reference>
<dbReference type="InterPro" id="IPR025403">
    <property type="entry name" value="TgpA-like_C"/>
</dbReference>